<name>A0ACB8Z8M9_9ASTR</name>
<evidence type="ECO:0000313" key="1">
    <source>
        <dbReference type="EMBL" id="KAI3693923.1"/>
    </source>
</evidence>
<organism evidence="1 2">
    <name type="scientific">Smallanthus sonchifolius</name>
    <dbReference type="NCBI Taxonomy" id="185202"/>
    <lineage>
        <taxon>Eukaryota</taxon>
        <taxon>Viridiplantae</taxon>
        <taxon>Streptophyta</taxon>
        <taxon>Embryophyta</taxon>
        <taxon>Tracheophyta</taxon>
        <taxon>Spermatophyta</taxon>
        <taxon>Magnoliopsida</taxon>
        <taxon>eudicotyledons</taxon>
        <taxon>Gunneridae</taxon>
        <taxon>Pentapetalae</taxon>
        <taxon>asterids</taxon>
        <taxon>campanulids</taxon>
        <taxon>Asterales</taxon>
        <taxon>Asteraceae</taxon>
        <taxon>Asteroideae</taxon>
        <taxon>Heliantheae alliance</taxon>
        <taxon>Millerieae</taxon>
        <taxon>Smallanthus</taxon>
    </lineage>
</organism>
<gene>
    <name evidence="1" type="ORF">L1987_76878</name>
</gene>
<evidence type="ECO:0000313" key="2">
    <source>
        <dbReference type="Proteomes" id="UP001056120"/>
    </source>
</evidence>
<comment type="caution">
    <text evidence="1">The sequence shown here is derived from an EMBL/GenBank/DDBJ whole genome shotgun (WGS) entry which is preliminary data.</text>
</comment>
<reference evidence="1 2" key="2">
    <citation type="journal article" date="2022" name="Mol. Ecol. Resour.">
        <title>The genomes of chicory, endive, great burdock and yacon provide insights into Asteraceae paleo-polyploidization history and plant inulin production.</title>
        <authorList>
            <person name="Fan W."/>
            <person name="Wang S."/>
            <person name="Wang H."/>
            <person name="Wang A."/>
            <person name="Jiang F."/>
            <person name="Liu H."/>
            <person name="Zhao H."/>
            <person name="Xu D."/>
            <person name="Zhang Y."/>
        </authorList>
    </citation>
    <scope>NUCLEOTIDE SEQUENCE [LARGE SCALE GENOMIC DNA]</scope>
    <source>
        <strain evidence="2">cv. Yunnan</strain>
        <tissue evidence="1">Leaves</tissue>
    </source>
</reference>
<dbReference type="EMBL" id="CM042043">
    <property type="protein sequence ID" value="KAI3693923.1"/>
    <property type="molecule type" value="Genomic_DNA"/>
</dbReference>
<proteinExistence type="predicted"/>
<reference evidence="2" key="1">
    <citation type="journal article" date="2022" name="Mol. Ecol. Resour.">
        <title>The genomes of chicory, endive, great burdock and yacon provide insights into Asteraceae palaeo-polyploidization history and plant inulin production.</title>
        <authorList>
            <person name="Fan W."/>
            <person name="Wang S."/>
            <person name="Wang H."/>
            <person name="Wang A."/>
            <person name="Jiang F."/>
            <person name="Liu H."/>
            <person name="Zhao H."/>
            <person name="Xu D."/>
            <person name="Zhang Y."/>
        </authorList>
    </citation>
    <scope>NUCLEOTIDE SEQUENCE [LARGE SCALE GENOMIC DNA]</scope>
    <source>
        <strain evidence="2">cv. Yunnan</strain>
    </source>
</reference>
<sequence length="123" mass="14276">MAQTADSTVENKIKIGIALAILAMNAFMARWVFLVNGGDIQEHKWEIFIFNLTCIIPLYLGFSMLISKWCTWLGFPVIFIILAIVEFHQKALDWLYEKCVDAKNYLREKFLECHKRACVTSRV</sequence>
<dbReference type="Proteomes" id="UP001056120">
    <property type="component" value="Linkage Group LG26"/>
</dbReference>
<protein>
    <submittedName>
        <fullName evidence="1">Uncharacterized protein</fullName>
    </submittedName>
</protein>
<keyword evidence="2" id="KW-1185">Reference proteome</keyword>
<accession>A0ACB8Z8M9</accession>